<proteinExistence type="inferred from homology"/>
<dbReference type="AlphaFoldDB" id="A0A8H7DXH8"/>
<reference evidence="9" key="1">
    <citation type="submission" date="2020-02" db="EMBL/GenBank/DDBJ databases">
        <authorList>
            <person name="Palmer J.M."/>
        </authorList>
    </citation>
    <scope>NUCLEOTIDE SEQUENCE</scope>
    <source>
        <strain evidence="9">EPUS1.4</strain>
        <tissue evidence="9">Thallus</tissue>
    </source>
</reference>
<dbReference type="PANTHER" id="PTHR10430">
    <property type="entry name" value="PEROXIREDOXIN"/>
    <property type="match status" value="1"/>
</dbReference>
<dbReference type="GO" id="GO:0005829">
    <property type="term" value="C:cytosol"/>
    <property type="evidence" value="ECO:0007669"/>
    <property type="project" value="TreeGrafter"/>
</dbReference>
<dbReference type="OrthoDB" id="1882547at2759"/>
<evidence type="ECO:0000256" key="4">
    <source>
        <dbReference type="ARBA" id="ARBA00023002"/>
    </source>
</evidence>
<dbReference type="CDD" id="cd03013">
    <property type="entry name" value="PRX5_like"/>
    <property type="match status" value="1"/>
</dbReference>
<evidence type="ECO:0000313" key="9">
    <source>
        <dbReference type="EMBL" id="KAF7502989.1"/>
    </source>
</evidence>
<accession>A0A8H7DXH8</accession>
<sequence length="196" mass="21073">MSATMFLRHLVKPLRNTNNFYISPSTSTANKARLFSSTSAVMVKAGDTIPDVTLVEDSPGNIVELHKEIGTGNALIIGVPAAFSPSCSNSHVPGYINHPKLKDAGKVFVVSVNDPFVMKAWSESLDANKSSHIRFLADPSGAFTRALDTEFDSAKVFGQNRSKRYAITIESGRVKDVYIEPDNTGVAVSAAEKVLG</sequence>
<comment type="caution">
    <text evidence="9">The sequence shown here is derived from an EMBL/GenBank/DDBJ whole genome shotgun (WGS) entry which is preliminary data.</text>
</comment>
<evidence type="ECO:0000256" key="3">
    <source>
        <dbReference type="ARBA" id="ARBA00022862"/>
    </source>
</evidence>
<dbReference type="Pfam" id="PF08534">
    <property type="entry name" value="Redoxin"/>
    <property type="match status" value="1"/>
</dbReference>
<organism evidence="9 10">
    <name type="scientific">Endocarpon pusillum</name>
    <dbReference type="NCBI Taxonomy" id="364733"/>
    <lineage>
        <taxon>Eukaryota</taxon>
        <taxon>Fungi</taxon>
        <taxon>Dikarya</taxon>
        <taxon>Ascomycota</taxon>
        <taxon>Pezizomycotina</taxon>
        <taxon>Eurotiomycetes</taxon>
        <taxon>Chaetothyriomycetidae</taxon>
        <taxon>Verrucariales</taxon>
        <taxon>Verrucariaceae</taxon>
        <taxon>Endocarpon</taxon>
    </lineage>
</organism>
<dbReference type="Proteomes" id="UP000606974">
    <property type="component" value="Unassembled WGS sequence"/>
</dbReference>
<dbReference type="InterPro" id="IPR037944">
    <property type="entry name" value="PRX5-like"/>
</dbReference>
<keyword evidence="10" id="KW-1185">Reference proteome</keyword>
<dbReference type="InterPro" id="IPR013740">
    <property type="entry name" value="Redoxin"/>
</dbReference>
<dbReference type="GO" id="GO:0008379">
    <property type="term" value="F:thioredoxin peroxidase activity"/>
    <property type="evidence" value="ECO:0007669"/>
    <property type="project" value="InterPro"/>
</dbReference>
<comment type="function">
    <text evidence="7">Thiol-specific peroxidase that catalyzes the reduction of hydrogen peroxide and organic hydroperoxides to water and alcohols, respectively. Plays a role in cell protection against oxidative stress by detoxifying peroxides.</text>
</comment>
<feature type="domain" description="Redoxin" evidence="8">
    <location>
        <begin position="44"/>
        <end position="195"/>
    </location>
</feature>
<gene>
    <name evidence="9" type="ORF">GJ744_004750</name>
</gene>
<evidence type="ECO:0000313" key="10">
    <source>
        <dbReference type="Proteomes" id="UP000606974"/>
    </source>
</evidence>
<keyword evidence="4 7" id="KW-0560">Oxidoreductase</keyword>
<keyword evidence="2 7" id="KW-0575">Peroxidase</keyword>
<evidence type="ECO:0000259" key="8">
    <source>
        <dbReference type="Pfam" id="PF08534"/>
    </source>
</evidence>
<evidence type="ECO:0000256" key="1">
    <source>
        <dbReference type="ARBA" id="ARBA00010505"/>
    </source>
</evidence>
<dbReference type="EMBL" id="JAACFV010000204">
    <property type="protein sequence ID" value="KAF7502989.1"/>
    <property type="molecule type" value="Genomic_DNA"/>
</dbReference>
<evidence type="ECO:0000256" key="5">
    <source>
        <dbReference type="ARBA" id="ARBA00023284"/>
    </source>
</evidence>
<protein>
    <recommendedName>
        <fullName evidence="8">Redoxin domain-containing protein</fullName>
    </recommendedName>
</protein>
<dbReference type="FunFam" id="3.40.30.10:FF:000159">
    <property type="entry name" value="Peroxiredoxin"/>
    <property type="match status" value="1"/>
</dbReference>
<dbReference type="PANTHER" id="PTHR10430:SF39">
    <property type="entry name" value="PEROXISOMAL MEMBRANE ASSOCIATED PROTEIN 20"/>
    <property type="match status" value="1"/>
</dbReference>
<dbReference type="GO" id="GO:0005777">
    <property type="term" value="C:peroxisome"/>
    <property type="evidence" value="ECO:0007669"/>
    <property type="project" value="TreeGrafter"/>
</dbReference>
<dbReference type="SUPFAM" id="SSF52833">
    <property type="entry name" value="Thioredoxin-like"/>
    <property type="match status" value="1"/>
</dbReference>
<evidence type="ECO:0000256" key="7">
    <source>
        <dbReference type="RuleBase" id="RU366011"/>
    </source>
</evidence>
<dbReference type="GO" id="GO:0034599">
    <property type="term" value="P:cellular response to oxidative stress"/>
    <property type="evidence" value="ECO:0007669"/>
    <property type="project" value="InterPro"/>
</dbReference>
<dbReference type="GO" id="GO:0045454">
    <property type="term" value="P:cell redox homeostasis"/>
    <property type="evidence" value="ECO:0007669"/>
    <property type="project" value="TreeGrafter"/>
</dbReference>
<evidence type="ECO:0000256" key="6">
    <source>
        <dbReference type="PIRSR" id="PIRSR637944-1"/>
    </source>
</evidence>
<dbReference type="GO" id="GO:0042744">
    <property type="term" value="P:hydrogen peroxide catabolic process"/>
    <property type="evidence" value="ECO:0007669"/>
    <property type="project" value="TreeGrafter"/>
</dbReference>
<evidence type="ECO:0000256" key="2">
    <source>
        <dbReference type="ARBA" id="ARBA00022559"/>
    </source>
</evidence>
<comment type="similarity">
    <text evidence="1 7">Belongs to the peroxiredoxin family. Prx5 subfamily.</text>
</comment>
<feature type="active site" description="Cysteine sulfenic acid (-SOH) intermediate" evidence="6">
    <location>
        <position position="87"/>
    </location>
</feature>
<keyword evidence="5 7" id="KW-0676">Redox-active center</keyword>
<dbReference type="Gene3D" id="3.40.30.10">
    <property type="entry name" value="Glutaredoxin"/>
    <property type="match status" value="1"/>
</dbReference>
<dbReference type="InterPro" id="IPR036249">
    <property type="entry name" value="Thioredoxin-like_sf"/>
</dbReference>
<dbReference type="GO" id="GO:0005739">
    <property type="term" value="C:mitochondrion"/>
    <property type="evidence" value="ECO:0007669"/>
    <property type="project" value="TreeGrafter"/>
</dbReference>
<keyword evidence="3 7" id="KW-0049">Antioxidant</keyword>
<name>A0A8H7DXH8_9EURO</name>